<dbReference type="PANTHER" id="PTHR30069:SF41">
    <property type="entry name" value="HEME_HEMOPEXIN UTILIZATION PROTEIN C"/>
    <property type="match status" value="1"/>
</dbReference>
<keyword evidence="19" id="KW-1185">Reference proteome</keyword>
<evidence type="ECO:0000256" key="12">
    <source>
        <dbReference type="PROSITE-ProRule" id="PRU10144"/>
    </source>
</evidence>
<protein>
    <submittedName>
        <fullName evidence="18">Hemoglobin/transferrin/lactoferrin receptor protein</fullName>
    </submittedName>
</protein>
<evidence type="ECO:0000256" key="8">
    <source>
        <dbReference type="ARBA" id="ARBA00023136"/>
    </source>
</evidence>
<reference evidence="18 19" key="1">
    <citation type="submission" date="2016-12" db="EMBL/GenBank/DDBJ databases">
        <authorList>
            <person name="Song W.-J."/>
            <person name="Kurnit D.M."/>
        </authorList>
    </citation>
    <scope>NUCLEOTIDE SEQUENCE [LARGE SCALE GENOMIC DNA]</scope>
    <source>
        <strain evidence="18 19">DSM 19599</strain>
    </source>
</reference>
<dbReference type="NCBIfam" id="TIGR01785">
    <property type="entry name" value="TonB-hemin"/>
    <property type="match status" value="1"/>
</dbReference>
<dbReference type="InterPro" id="IPR036942">
    <property type="entry name" value="Beta-barrel_TonB_sf"/>
</dbReference>
<feature type="domain" description="TonB-dependent receptor plug" evidence="17">
    <location>
        <begin position="90"/>
        <end position="197"/>
    </location>
</feature>
<dbReference type="InterPro" id="IPR011276">
    <property type="entry name" value="TonB_haem/Hb_rcpt"/>
</dbReference>
<dbReference type="Pfam" id="PF07715">
    <property type="entry name" value="Plug"/>
    <property type="match status" value="1"/>
</dbReference>
<evidence type="ECO:0000256" key="7">
    <source>
        <dbReference type="ARBA" id="ARBA00023077"/>
    </source>
</evidence>
<feature type="signal peptide" evidence="15">
    <location>
        <begin position="1"/>
        <end position="29"/>
    </location>
</feature>
<keyword evidence="3 11" id="KW-0813">Transport</keyword>
<evidence type="ECO:0000256" key="9">
    <source>
        <dbReference type="ARBA" id="ARBA00023170"/>
    </source>
</evidence>
<proteinExistence type="inferred from homology"/>
<gene>
    <name evidence="18" type="ORF">SAMN02745172_04172</name>
</gene>
<organism evidence="18 19">
    <name type="scientific">Pseudoxanthobacter soli DSM 19599</name>
    <dbReference type="NCBI Taxonomy" id="1123029"/>
    <lineage>
        <taxon>Bacteria</taxon>
        <taxon>Pseudomonadati</taxon>
        <taxon>Pseudomonadota</taxon>
        <taxon>Alphaproteobacteria</taxon>
        <taxon>Hyphomicrobiales</taxon>
        <taxon>Segnochrobactraceae</taxon>
        <taxon>Pseudoxanthobacter</taxon>
    </lineage>
</organism>
<dbReference type="Gene3D" id="2.170.130.10">
    <property type="entry name" value="TonB-dependent receptor, plug domain"/>
    <property type="match status" value="1"/>
</dbReference>
<evidence type="ECO:0000313" key="19">
    <source>
        <dbReference type="Proteomes" id="UP000186406"/>
    </source>
</evidence>
<dbReference type="InterPro" id="IPR012910">
    <property type="entry name" value="Plug_dom"/>
</dbReference>
<keyword evidence="4 11" id="KW-1134">Transmembrane beta strand</keyword>
<dbReference type="Pfam" id="PF00593">
    <property type="entry name" value="TonB_dep_Rec_b-barrel"/>
    <property type="match status" value="1"/>
</dbReference>
<feature type="domain" description="TonB-dependent receptor-like beta-barrel" evidence="16">
    <location>
        <begin position="268"/>
        <end position="686"/>
    </location>
</feature>
<name>A0A1M7ZRJ2_9HYPH</name>
<evidence type="ECO:0000256" key="6">
    <source>
        <dbReference type="ARBA" id="ARBA00022729"/>
    </source>
</evidence>
<sequence>MSQPRSLSAALLLSTAIGLVVFSSQGAAAQATSASQSGSAASGTTTASGAAGTTSGSATGTTSGGAASASGQLELQQIDVSGNSSLNAPYTTPAAVSTVGRNEIQTFGNQRVDDVLRTIPGTFTQQNQQNPGVSVNIRGLEGSGRVNMMIDGVRQDFGFMGHNATNMLYVDPALLAGIDVQRGAVSTAGGAGALAGTANFRTLGVGDIISGGKNWGALGNLTYGTNGQGWAEMLAGAARLSPGAAIAAAISNHPTQNYTNGAGDSVPNTAQNLTSGLAKLEFNPTENQKLNLGAVIYNNRFGANSYYQTVNSNTVTANYGWNPESDLINFALNGYYNQVNMEYDQPITSGSYAGRKVEDTGWGFDTSNTSEFHLGVVDISSTYGGEWFYNDVKTTEGGVNPDGNSGVGGLFSQTKLTYGMFDFIAGLRYDYYKLDGSGYSTSQGGYYDVNQSEGRFDPKLTLAVNPWKWLQVYGSWGRSFRAPTTFETLLGGSHPGSTTSFTPNPDLSPEYQQGWEVGLNTLYQGILSQDDVAKFKLDYYQMDVQDYITAQCAISGRSYSCYFYNVPGTSVVRGVELEGGYDIGYAFTNFTYTYTNTNLPSQMNGLGMQSYMPDNIASITIGTRLFDEKLEIGGRGNFVSRSYVGDVNSVAAADDNGYLPGYSLFDLYATYQVTDNLQLGISGTNILDRDYTPALSQAGNGPGRTVLFTAKAKF</sequence>
<dbReference type="GO" id="GO:0015232">
    <property type="term" value="F:heme transmembrane transporter activity"/>
    <property type="evidence" value="ECO:0007669"/>
    <property type="project" value="InterPro"/>
</dbReference>
<evidence type="ECO:0000313" key="18">
    <source>
        <dbReference type="EMBL" id="SHO67491.1"/>
    </source>
</evidence>
<dbReference type="Gene3D" id="2.40.170.20">
    <property type="entry name" value="TonB-dependent receptor, beta-barrel domain"/>
    <property type="match status" value="1"/>
</dbReference>
<evidence type="ECO:0000256" key="13">
    <source>
        <dbReference type="RuleBase" id="RU003357"/>
    </source>
</evidence>
<feature type="short sequence motif" description="TonB C-terminal box" evidence="12">
    <location>
        <begin position="697"/>
        <end position="714"/>
    </location>
</feature>
<dbReference type="AlphaFoldDB" id="A0A1M7ZRJ2"/>
<evidence type="ECO:0000259" key="16">
    <source>
        <dbReference type="Pfam" id="PF00593"/>
    </source>
</evidence>
<dbReference type="GO" id="GO:0044718">
    <property type="term" value="P:siderophore transmembrane transport"/>
    <property type="evidence" value="ECO:0007669"/>
    <property type="project" value="TreeGrafter"/>
</dbReference>
<keyword evidence="10 11" id="KW-0998">Cell outer membrane</keyword>
<evidence type="ECO:0000256" key="1">
    <source>
        <dbReference type="ARBA" id="ARBA00004571"/>
    </source>
</evidence>
<dbReference type="InterPro" id="IPR000531">
    <property type="entry name" value="Beta-barrel_TonB"/>
</dbReference>
<dbReference type="RefSeq" id="WP_084565043.1">
    <property type="nucleotide sequence ID" value="NZ_FRXO01000014.1"/>
</dbReference>
<evidence type="ECO:0000256" key="5">
    <source>
        <dbReference type="ARBA" id="ARBA00022692"/>
    </source>
</evidence>
<feature type="chain" id="PRO_5012455511" evidence="15">
    <location>
        <begin position="30"/>
        <end position="714"/>
    </location>
</feature>
<dbReference type="STRING" id="1123029.SAMN02745172_04172"/>
<dbReference type="GO" id="GO:0009279">
    <property type="term" value="C:cell outer membrane"/>
    <property type="evidence" value="ECO:0007669"/>
    <property type="project" value="UniProtKB-SubCell"/>
</dbReference>
<dbReference type="InterPro" id="IPR039426">
    <property type="entry name" value="TonB-dep_rcpt-like"/>
</dbReference>
<evidence type="ECO:0000256" key="4">
    <source>
        <dbReference type="ARBA" id="ARBA00022452"/>
    </source>
</evidence>
<keyword evidence="7 13" id="KW-0798">TonB box</keyword>
<comment type="subcellular location">
    <subcellularLocation>
        <location evidence="1 11">Cell outer membrane</location>
        <topology evidence="1 11">Multi-pass membrane protein</topology>
    </subcellularLocation>
</comment>
<comment type="similarity">
    <text evidence="2 11 13">Belongs to the TonB-dependent receptor family.</text>
</comment>
<dbReference type="SUPFAM" id="SSF56935">
    <property type="entry name" value="Porins"/>
    <property type="match status" value="1"/>
</dbReference>
<dbReference type="InterPro" id="IPR037066">
    <property type="entry name" value="Plug_dom_sf"/>
</dbReference>
<evidence type="ECO:0000256" key="11">
    <source>
        <dbReference type="PROSITE-ProRule" id="PRU01360"/>
    </source>
</evidence>
<keyword evidence="6 15" id="KW-0732">Signal</keyword>
<dbReference type="InterPro" id="IPR010917">
    <property type="entry name" value="TonB_rcpt_CS"/>
</dbReference>
<dbReference type="Proteomes" id="UP000186406">
    <property type="component" value="Unassembled WGS sequence"/>
</dbReference>
<dbReference type="PROSITE" id="PS52016">
    <property type="entry name" value="TONB_DEPENDENT_REC_3"/>
    <property type="match status" value="1"/>
</dbReference>
<evidence type="ECO:0000256" key="2">
    <source>
        <dbReference type="ARBA" id="ARBA00009810"/>
    </source>
</evidence>
<evidence type="ECO:0000256" key="10">
    <source>
        <dbReference type="ARBA" id="ARBA00023237"/>
    </source>
</evidence>
<dbReference type="PROSITE" id="PS01156">
    <property type="entry name" value="TONB_DEPENDENT_REC_2"/>
    <property type="match status" value="1"/>
</dbReference>
<keyword evidence="9 18" id="KW-0675">Receptor</keyword>
<dbReference type="CDD" id="cd01347">
    <property type="entry name" value="ligand_gated_channel"/>
    <property type="match status" value="1"/>
</dbReference>
<evidence type="ECO:0000259" key="17">
    <source>
        <dbReference type="Pfam" id="PF07715"/>
    </source>
</evidence>
<accession>A0A1M7ZRJ2</accession>
<evidence type="ECO:0000256" key="3">
    <source>
        <dbReference type="ARBA" id="ARBA00022448"/>
    </source>
</evidence>
<evidence type="ECO:0000256" key="14">
    <source>
        <dbReference type="SAM" id="MobiDB-lite"/>
    </source>
</evidence>
<dbReference type="EMBL" id="FRXO01000014">
    <property type="protein sequence ID" value="SHO67491.1"/>
    <property type="molecule type" value="Genomic_DNA"/>
</dbReference>
<keyword evidence="5 11" id="KW-0812">Transmembrane</keyword>
<dbReference type="PANTHER" id="PTHR30069">
    <property type="entry name" value="TONB-DEPENDENT OUTER MEMBRANE RECEPTOR"/>
    <property type="match status" value="1"/>
</dbReference>
<dbReference type="GO" id="GO:0015344">
    <property type="term" value="F:siderophore uptake transmembrane transporter activity"/>
    <property type="evidence" value="ECO:0007669"/>
    <property type="project" value="TreeGrafter"/>
</dbReference>
<feature type="region of interest" description="Disordered" evidence="14">
    <location>
        <begin position="33"/>
        <end position="70"/>
    </location>
</feature>
<evidence type="ECO:0000256" key="15">
    <source>
        <dbReference type="SAM" id="SignalP"/>
    </source>
</evidence>
<keyword evidence="8 11" id="KW-0472">Membrane</keyword>